<sequence length="166" mass="18348">MEAVSQHFGPVVLSTAGSRAVPGTFSVEGARVPLELTISDHDHLDEAAVHKVDYRLRFLPELIDSVRERITQELDDDESAASQFRHFHCQNLGNGSVKKVFGVEDPAELTPEVFVRALRLARVGIYPGQPERYFVLNLTLGEGFTDEMLVAAADADGVVDDEILWD</sequence>
<dbReference type="Proteomes" id="UP001500432">
    <property type="component" value="Unassembled WGS sequence"/>
</dbReference>
<dbReference type="RefSeq" id="WP_344298271.1">
    <property type="nucleotide sequence ID" value="NZ_BAAAQW010000003.1"/>
</dbReference>
<dbReference type="EMBL" id="BAAAQW010000003">
    <property type="protein sequence ID" value="GAA2197469.1"/>
    <property type="molecule type" value="Genomic_DNA"/>
</dbReference>
<proteinExistence type="predicted"/>
<keyword evidence="2" id="KW-1185">Reference proteome</keyword>
<evidence type="ECO:0000313" key="1">
    <source>
        <dbReference type="EMBL" id="GAA2197469.1"/>
    </source>
</evidence>
<reference evidence="2" key="1">
    <citation type="journal article" date="2019" name="Int. J. Syst. Evol. Microbiol.">
        <title>The Global Catalogue of Microorganisms (GCM) 10K type strain sequencing project: providing services to taxonomists for standard genome sequencing and annotation.</title>
        <authorList>
            <consortium name="The Broad Institute Genomics Platform"/>
            <consortium name="The Broad Institute Genome Sequencing Center for Infectious Disease"/>
            <person name="Wu L."/>
            <person name="Ma J."/>
        </authorList>
    </citation>
    <scope>NUCLEOTIDE SEQUENCE [LARGE SCALE GENOMIC DNA]</scope>
    <source>
        <strain evidence="2">JCM 16034</strain>
    </source>
</reference>
<accession>A0ABP5ND24</accession>
<comment type="caution">
    <text evidence="1">The sequence shown here is derived from an EMBL/GenBank/DDBJ whole genome shotgun (WGS) entry which is preliminary data.</text>
</comment>
<organism evidence="1 2">
    <name type="scientific">Sinomonas flava</name>
    <dbReference type="NCBI Taxonomy" id="496857"/>
    <lineage>
        <taxon>Bacteria</taxon>
        <taxon>Bacillati</taxon>
        <taxon>Actinomycetota</taxon>
        <taxon>Actinomycetes</taxon>
        <taxon>Micrococcales</taxon>
        <taxon>Micrococcaceae</taxon>
        <taxon>Sinomonas</taxon>
    </lineage>
</organism>
<name>A0ABP5ND24_9MICC</name>
<protein>
    <recommendedName>
        <fullName evidence="3">DUF2004 domain-containing protein</fullName>
    </recommendedName>
</protein>
<gene>
    <name evidence="1" type="ORF">GCM10009849_06470</name>
</gene>
<evidence type="ECO:0000313" key="2">
    <source>
        <dbReference type="Proteomes" id="UP001500432"/>
    </source>
</evidence>
<evidence type="ECO:0008006" key="3">
    <source>
        <dbReference type="Google" id="ProtNLM"/>
    </source>
</evidence>